<dbReference type="AlphaFoldDB" id="A0A328NFD2"/>
<protein>
    <submittedName>
        <fullName evidence="2">Uncharacterized protein</fullName>
    </submittedName>
</protein>
<evidence type="ECO:0000313" key="3">
    <source>
        <dbReference type="Proteomes" id="UP000249419"/>
    </source>
</evidence>
<feature type="compositionally biased region" description="Basic and acidic residues" evidence="1">
    <location>
        <begin position="58"/>
        <end position="68"/>
    </location>
</feature>
<comment type="caution">
    <text evidence="2">The sequence shown here is derived from an EMBL/GenBank/DDBJ whole genome shotgun (WGS) entry which is preliminary data.</text>
</comment>
<dbReference type="Proteomes" id="UP000249419">
    <property type="component" value="Unassembled WGS sequence"/>
</dbReference>
<gene>
    <name evidence="2" type="ORF">PSN13_06540</name>
</gene>
<sequence>MSIRTVRRPLYAMNCDAADCPAELRGDWEYGLKDDARRMGWQLRPARGKGSRTAPDLCPEHRTEDGTR</sequence>
<accession>A0A328NFD2</accession>
<proteinExistence type="predicted"/>
<name>A0A328NFD2_9ACTN</name>
<dbReference type="RefSeq" id="WP_112678891.1">
    <property type="nucleotide sequence ID" value="NZ_PYAG01000041.1"/>
</dbReference>
<reference evidence="2 3" key="1">
    <citation type="submission" date="2018-03" db="EMBL/GenBank/DDBJ databases">
        <title>Defining the species Micromonospora saelicesensis and Micromonospora noduli under the framework of genomics.</title>
        <authorList>
            <person name="Riesco R."/>
            <person name="Trujillo M.E."/>
        </authorList>
    </citation>
    <scope>NUCLEOTIDE SEQUENCE [LARGE SCALE GENOMIC DNA]</scope>
    <source>
        <strain evidence="2 3">PSN13</strain>
    </source>
</reference>
<feature type="region of interest" description="Disordered" evidence="1">
    <location>
        <begin position="45"/>
        <end position="68"/>
    </location>
</feature>
<evidence type="ECO:0000256" key="1">
    <source>
        <dbReference type="SAM" id="MobiDB-lite"/>
    </source>
</evidence>
<dbReference type="EMBL" id="PYAG01000041">
    <property type="protein sequence ID" value="RAO26512.1"/>
    <property type="molecule type" value="Genomic_DNA"/>
</dbReference>
<organism evidence="2 3">
    <name type="scientific">Micromonospora saelicesensis</name>
    <dbReference type="NCBI Taxonomy" id="285676"/>
    <lineage>
        <taxon>Bacteria</taxon>
        <taxon>Bacillati</taxon>
        <taxon>Actinomycetota</taxon>
        <taxon>Actinomycetes</taxon>
        <taxon>Micromonosporales</taxon>
        <taxon>Micromonosporaceae</taxon>
        <taxon>Micromonospora</taxon>
    </lineage>
</organism>
<evidence type="ECO:0000313" key="2">
    <source>
        <dbReference type="EMBL" id="RAO26512.1"/>
    </source>
</evidence>